<dbReference type="InterPro" id="IPR006059">
    <property type="entry name" value="SBP"/>
</dbReference>
<feature type="compositionally biased region" description="Basic and acidic residues" evidence="1">
    <location>
        <begin position="418"/>
        <end position="427"/>
    </location>
</feature>
<dbReference type="InterPro" id="IPR050490">
    <property type="entry name" value="Bact_solute-bd_prot1"/>
</dbReference>
<keyword evidence="3" id="KW-1185">Reference proteome</keyword>
<sequence>MRRRRFLALATGVAGSIAWTATGCGEGGTARSGSAALTMIATDYGGAEGDGLTRAYWKEVVASFRKKRPDIEVEVAVHSARVAERKVAELAGRGEPPDIAQIASFAGHAAAGRLHVTDEVLSIPVQADFVPALASAGEMRRVRYALPFAVNLQLLFYNKALFTAAGLDPERPPRTWAELRNCALALRAAGVDVPYGLALGSKDAHVEAMTWMLGNGGGFTGEGGMYAIDAPANVQTMSWLRDELVGTGLTTANPALTGRQALSGLFAEGKVGMLNGSLSLMRQADAAGIGYGMTTVPGRTGPSRTTMGSAHWMLAFRKEGNDEAVGAFLDHVYAEENHHRFAARHTMLPVTVSATERMARDAEHRRMQPFLDRLGTAEFHPSHKVSWTAVGEEIKEHIGQAVLADGSPKGVLGTLQRTAEKEDAASR</sequence>
<gene>
    <name evidence="2" type="ORF">ACFSJS_03530</name>
</gene>
<dbReference type="RefSeq" id="WP_380896508.1">
    <property type="nucleotide sequence ID" value="NZ_JBHUFU010000001.1"/>
</dbReference>
<name>A0ABW4PEW1_9ACTN</name>
<organism evidence="2 3">
    <name type="scientific">Streptomyces desertarenae</name>
    <dbReference type="NCBI Taxonomy" id="2666184"/>
    <lineage>
        <taxon>Bacteria</taxon>
        <taxon>Bacillati</taxon>
        <taxon>Actinomycetota</taxon>
        <taxon>Actinomycetes</taxon>
        <taxon>Kitasatosporales</taxon>
        <taxon>Streptomycetaceae</taxon>
        <taxon>Streptomyces</taxon>
    </lineage>
</organism>
<comment type="caution">
    <text evidence="2">The sequence shown here is derived from an EMBL/GenBank/DDBJ whole genome shotgun (WGS) entry which is preliminary data.</text>
</comment>
<proteinExistence type="predicted"/>
<evidence type="ECO:0000313" key="3">
    <source>
        <dbReference type="Proteomes" id="UP001597365"/>
    </source>
</evidence>
<dbReference type="Gene3D" id="3.40.190.10">
    <property type="entry name" value="Periplasmic binding protein-like II"/>
    <property type="match status" value="2"/>
</dbReference>
<dbReference type="Proteomes" id="UP001597365">
    <property type="component" value="Unassembled WGS sequence"/>
</dbReference>
<feature type="region of interest" description="Disordered" evidence="1">
    <location>
        <begin position="407"/>
        <end position="427"/>
    </location>
</feature>
<protein>
    <submittedName>
        <fullName evidence="2">Extracellular solute-binding protein</fullName>
    </submittedName>
</protein>
<dbReference type="Pfam" id="PF01547">
    <property type="entry name" value="SBP_bac_1"/>
    <property type="match status" value="1"/>
</dbReference>
<accession>A0ABW4PEW1</accession>
<dbReference type="SUPFAM" id="SSF53850">
    <property type="entry name" value="Periplasmic binding protein-like II"/>
    <property type="match status" value="1"/>
</dbReference>
<dbReference type="PANTHER" id="PTHR43649">
    <property type="entry name" value="ARABINOSE-BINDING PROTEIN-RELATED"/>
    <property type="match status" value="1"/>
</dbReference>
<evidence type="ECO:0000313" key="2">
    <source>
        <dbReference type="EMBL" id="MFD1828737.1"/>
    </source>
</evidence>
<dbReference type="EMBL" id="JBHUFU010000001">
    <property type="protein sequence ID" value="MFD1828737.1"/>
    <property type="molecule type" value="Genomic_DNA"/>
</dbReference>
<evidence type="ECO:0000256" key="1">
    <source>
        <dbReference type="SAM" id="MobiDB-lite"/>
    </source>
</evidence>
<dbReference type="PANTHER" id="PTHR43649:SF30">
    <property type="entry name" value="ABC TRANSPORTER SUBSTRATE-BINDING PROTEIN"/>
    <property type="match status" value="1"/>
</dbReference>
<dbReference type="PROSITE" id="PS51257">
    <property type="entry name" value="PROKAR_LIPOPROTEIN"/>
    <property type="match status" value="1"/>
</dbReference>
<reference evidence="3" key="1">
    <citation type="journal article" date="2019" name="Int. J. Syst. Evol. Microbiol.">
        <title>The Global Catalogue of Microorganisms (GCM) 10K type strain sequencing project: providing services to taxonomists for standard genome sequencing and annotation.</title>
        <authorList>
            <consortium name="The Broad Institute Genomics Platform"/>
            <consortium name="The Broad Institute Genome Sequencing Center for Infectious Disease"/>
            <person name="Wu L."/>
            <person name="Ma J."/>
        </authorList>
    </citation>
    <scope>NUCLEOTIDE SEQUENCE [LARGE SCALE GENOMIC DNA]</scope>
    <source>
        <strain evidence="3">CGMCC 4.7455</strain>
    </source>
</reference>